<protein>
    <submittedName>
        <fullName evidence="6">LysR family transcriptional regulator</fullName>
    </submittedName>
</protein>
<evidence type="ECO:0000256" key="1">
    <source>
        <dbReference type="ARBA" id="ARBA00009437"/>
    </source>
</evidence>
<keyword evidence="3" id="KW-0238">DNA-binding</keyword>
<evidence type="ECO:0000256" key="4">
    <source>
        <dbReference type="ARBA" id="ARBA00023163"/>
    </source>
</evidence>
<dbReference type="Gene3D" id="3.40.190.10">
    <property type="entry name" value="Periplasmic binding protein-like II"/>
    <property type="match status" value="2"/>
</dbReference>
<dbReference type="Proteomes" id="UP001500274">
    <property type="component" value="Unassembled WGS sequence"/>
</dbReference>
<dbReference type="Gene3D" id="1.10.10.10">
    <property type="entry name" value="Winged helix-like DNA-binding domain superfamily/Winged helix DNA-binding domain"/>
    <property type="match status" value="1"/>
</dbReference>
<comment type="caution">
    <text evidence="6">The sequence shown here is derived from an EMBL/GenBank/DDBJ whole genome shotgun (WGS) entry which is preliminary data.</text>
</comment>
<organism evidence="6 7">
    <name type="scientific">Microbacterium binotii</name>
    <dbReference type="NCBI Taxonomy" id="462710"/>
    <lineage>
        <taxon>Bacteria</taxon>
        <taxon>Bacillati</taxon>
        <taxon>Actinomycetota</taxon>
        <taxon>Actinomycetes</taxon>
        <taxon>Micrococcales</taxon>
        <taxon>Microbacteriaceae</taxon>
        <taxon>Microbacterium</taxon>
    </lineage>
</organism>
<dbReference type="Pfam" id="PF00126">
    <property type="entry name" value="HTH_1"/>
    <property type="match status" value="1"/>
</dbReference>
<accession>A0ABN3PK85</accession>
<keyword evidence="2" id="KW-0805">Transcription regulation</keyword>
<reference evidence="6 7" key="1">
    <citation type="journal article" date="2019" name="Int. J. Syst. Evol. Microbiol.">
        <title>The Global Catalogue of Microorganisms (GCM) 10K type strain sequencing project: providing services to taxonomists for standard genome sequencing and annotation.</title>
        <authorList>
            <consortium name="The Broad Institute Genomics Platform"/>
            <consortium name="The Broad Institute Genome Sequencing Center for Infectious Disease"/>
            <person name="Wu L."/>
            <person name="Ma J."/>
        </authorList>
    </citation>
    <scope>NUCLEOTIDE SEQUENCE [LARGE SCALE GENOMIC DNA]</scope>
    <source>
        <strain evidence="6 7">JCM 16365</strain>
    </source>
</reference>
<evidence type="ECO:0000256" key="2">
    <source>
        <dbReference type="ARBA" id="ARBA00023015"/>
    </source>
</evidence>
<dbReference type="InterPro" id="IPR036390">
    <property type="entry name" value="WH_DNA-bd_sf"/>
</dbReference>
<dbReference type="PROSITE" id="PS50931">
    <property type="entry name" value="HTH_LYSR"/>
    <property type="match status" value="1"/>
</dbReference>
<comment type="similarity">
    <text evidence="1">Belongs to the LysR transcriptional regulatory family.</text>
</comment>
<name>A0ABN3PK85_9MICO</name>
<dbReference type="InterPro" id="IPR036388">
    <property type="entry name" value="WH-like_DNA-bd_sf"/>
</dbReference>
<keyword evidence="4" id="KW-0804">Transcription</keyword>
<sequence>MIDLAAVDALLALARTGTVHAAAAELDYTPSAVSQQIKRLERDLGARLVDRQGRGVVLTAAGRRLVEEGAQLRAQVEQLRSRLHDAGARPTGTLRLGVFSTAVRGIVPGLVTRAAVEAPDLRLTVTEVDPWDAVAAVTAGTLDLAIVHHWEGVTLTLPPSVRSVEFLRDTADLLVHRDDPLATRDAVSPADVRDRVWSSTPDGTICYEWFCHMFRGEPHPPRIDFWCLEFASQIELVAHGLAVALVPKLGRGRLPDSVVAVPVRDPEPTRPVALVWRASMTDSPAVRLIRELLPAS</sequence>
<dbReference type="Pfam" id="PF03466">
    <property type="entry name" value="LysR_substrate"/>
    <property type="match status" value="1"/>
</dbReference>
<keyword evidence="7" id="KW-1185">Reference proteome</keyword>
<gene>
    <name evidence="6" type="ORF">GCM10009862_31200</name>
</gene>
<proteinExistence type="inferred from homology"/>
<evidence type="ECO:0000313" key="6">
    <source>
        <dbReference type="EMBL" id="GAA2590632.1"/>
    </source>
</evidence>
<evidence type="ECO:0000259" key="5">
    <source>
        <dbReference type="PROSITE" id="PS50931"/>
    </source>
</evidence>
<dbReference type="PANTHER" id="PTHR30346:SF29">
    <property type="entry name" value="LYSR SUBSTRATE-BINDING"/>
    <property type="match status" value="1"/>
</dbReference>
<dbReference type="InterPro" id="IPR000847">
    <property type="entry name" value="LysR_HTH_N"/>
</dbReference>
<dbReference type="InterPro" id="IPR005119">
    <property type="entry name" value="LysR_subst-bd"/>
</dbReference>
<dbReference type="SUPFAM" id="SSF46785">
    <property type="entry name" value="Winged helix' DNA-binding domain"/>
    <property type="match status" value="1"/>
</dbReference>
<evidence type="ECO:0000256" key="3">
    <source>
        <dbReference type="ARBA" id="ARBA00023125"/>
    </source>
</evidence>
<dbReference type="EMBL" id="BAAARI010000038">
    <property type="protein sequence ID" value="GAA2590632.1"/>
    <property type="molecule type" value="Genomic_DNA"/>
</dbReference>
<dbReference type="RefSeq" id="WP_344231058.1">
    <property type="nucleotide sequence ID" value="NZ_BAAARI010000038.1"/>
</dbReference>
<evidence type="ECO:0000313" key="7">
    <source>
        <dbReference type="Proteomes" id="UP001500274"/>
    </source>
</evidence>
<dbReference type="SUPFAM" id="SSF53850">
    <property type="entry name" value="Periplasmic binding protein-like II"/>
    <property type="match status" value="1"/>
</dbReference>
<feature type="domain" description="HTH lysR-type" evidence="5">
    <location>
        <begin position="2"/>
        <end position="59"/>
    </location>
</feature>
<dbReference type="PANTHER" id="PTHR30346">
    <property type="entry name" value="TRANSCRIPTIONAL DUAL REGULATOR HCAR-RELATED"/>
    <property type="match status" value="1"/>
</dbReference>